<dbReference type="EMBL" id="BMAW01125369">
    <property type="protein sequence ID" value="GFU12036.1"/>
    <property type="molecule type" value="Genomic_DNA"/>
</dbReference>
<name>A0A8X6UET9_NEPPI</name>
<organism evidence="1 2">
    <name type="scientific">Nephila pilipes</name>
    <name type="common">Giant wood spider</name>
    <name type="synonym">Nephila maculata</name>
    <dbReference type="NCBI Taxonomy" id="299642"/>
    <lineage>
        <taxon>Eukaryota</taxon>
        <taxon>Metazoa</taxon>
        <taxon>Ecdysozoa</taxon>
        <taxon>Arthropoda</taxon>
        <taxon>Chelicerata</taxon>
        <taxon>Arachnida</taxon>
        <taxon>Araneae</taxon>
        <taxon>Araneomorphae</taxon>
        <taxon>Entelegynae</taxon>
        <taxon>Araneoidea</taxon>
        <taxon>Nephilidae</taxon>
        <taxon>Nephila</taxon>
    </lineage>
</organism>
<gene>
    <name evidence="1" type="ORF">NPIL_483031</name>
</gene>
<accession>A0A8X6UET9</accession>
<protein>
    <submittedName>
        <fullName evidence="1">Uncharacterized protein</fullName>
    </submittedName>
</protein>
<reference evidence="1" key="1">
    <citation type="submission" date="2020-08" db="EMBL/GenBank/DDBJ databases">
        <title>Multicomponent nature underlies the extraordinary mechanical properties of spider dragline silk.</title>
        <authorList>
            <person name="Kono N."/>
            <person name="Nakamura H."/>
            <person name="Mori M."/>
            <person name="Yoshida Y."/>
            <person name="Ohtoshi R."/>
            <person name="Malay A.D."/>
            <person name="Moran D.A.P."/>
            <person name="Tomita M."/>
            <person name="Numata K."/>
            <person name="Arakawa K."/>
        </authorList>
    </citation>
    <scope>NUCLEOTIDE SEQUENCE</scope>
</reference>
<evidence type="ECO:0000313" key="1">
    <source>
        <dbReference type="EMBL" id="GFU12036.1"/>
    </source>
</evidence>
<evidence type="ECO:0000313" key="2">
    <source>
        <dbReference type="Proteomes" id="UP000887013"/>
    </source>
</evidence>
<sequence length="113" mass="13523">MKTRGSYSLASAEGKAIQEVQQVDPQWHPKEPRPFVVFAEWRLPRIDDDPHSKDYFYRFHFPMQTRADLISDAIPMYHRGLSRLVLEQCFVVWVPVHMQRQHRKDIACRYLPQ</sequence>
<keyword evidence="2" id="KW-1185">Reference proteome</keyword>
<comment type="caution">
    <text evidence="1">The sequence shown here is derived from an EMBL/GenBank/DDBJ whole genome shotgun (WGS) entry which is preliminary data.</text>
</comment>
<dbReference type="Proteomes" id="UP000887013">
    <property type="component" value="Unassembled WGS sequence"/>
</dbReference>
<dbReference type="AlphaFoldDB" id="A0A8X6UET9"/>
<proteinExistence type="predicted"/>